<feature type="chain" id="PRO_5047066880" evidence="11">
    <location>
        <begin position="29"/>
        <end position="877"/>
    </location>
</feature>
<accession>A0ABV7FVE0</accession>
<feature type="compositionally biased region" description="Low complexity" evidence="10">
    <location>
        <begin position="48"/>
        <end position="59"/>
    </location>
</feature>
<evidence type="ECO:0000313" key="15">
    <source>
        <dbReference type="Proteomes" id="UP001595478"/>
    </source>
</evidence>
<evidence type="ECO:0000256" key="4">
    <source>
        <dbReference type="ARBA" id="ARBA00022692"/>
    </source>
</evidence>
<keyword evidence="7 8" id="KW-0998">Cell outer membrane</keyword>
<comment type="similarity">
    <text evidence="8 9">Belongs to the TonB-dependent receptor family.</text>
</comment>
<dbReference type="Proteomes" id="UP001595478">
    <property type="component" value="Unassembled WGS sequence"/>
</dbReference>
<keyword evidence="11" id="KW-0732">Signal</keyword>
<evidence type="ECO:0000256" key="5">
    <source>
        <dbReference type="ARBA" id="ARBA00023077"/>
    </source>
</evidence>
<evidence type="ECO:0000313" key="14">
    <source>
        <dbReference type="EMBL" id="MFC3122426.1"/>
    </source>
</evidence>
<dbReference type="InterPro" id="IPR039426">
    <property type="entry name" value="TonB-dep_rcpt-like"/>
</dbReference>
<evidence type="ECO:0000256" key="3">
    <source>
        <dbReference type="ARBA" id="ARBA00022452"/>
    </source>
</evidence>
<dbReference type="InterPro" id="IPR012910">
    <property type="entry name" value="Plug_dom"/>
</dbReference>
<feature type="signal peptide" evidence="11">
    <location>
        <begin position="1"/>
        <end position="28"/>
    </location>
</feature>
<dbReference type="PANTHER" id="PTHR47234:SF3">
    <property type="entry name" value="SECRETIN_TONB SHORT N-TERMINAL DOMAIN-CONTAINING PROTEIN"/>
    <property type="match status" value="1"/>
</dbReference>
<dbReference type="Pfam" id="PF00593">
    <property type="entry name" value="TonB_dep_Rec_b-barrel"/>
    <property type="match status" value="1"/>
</dbReference>
<dbReference type="Gene3D" id="2.40.170.20">
    <property type="entry name" value="TonB-dependent receptor, beta-barrel domain"/>
    <property type="match status" value="1"/>
</dbReference>
<evidence type="ECO:0000256" key="1">
    <source>
        <dbReference type="ARBA" id="ARBA00004571"/>
    </source>
</evidence>
<dbReference type="PANTHER" id="PTHR47234">
    <property type="match status" value="1"/>
</dbReference>
<dbReference type="Gene3D" id="2.170.130.10">
    <property type="entry name" value="TonB-dependent receptor, plug domain"/>
    <property type="match status" value="1"/>
</dbReference>
<keyword evidence="2 8" id="KW-0813">Transport</keyword>
<comment type="subcellular location">
    <subcellularLocation>
        <location evidence="1 8">Cell outer membrane</location>
        <topology evidence="1 8">Multi-pass membrane protein</topology>
    </subcellularLocation>
</comment>
<dbReference type="RefSeq" id="WP_376920559.1">
    <property type="nucleotide sequence ID" value="NZ_JBHRSW010000022.1"/>
</dbReference>
<feature type="domain" description="TonB-dependent receptor-like beta-barrel" evidence="12">
    <location>
        <begin position="381"/>
        <end position="837"/>
    </location>
</feature>
<keyword evidence="4 8" id="KW-0812">Transmembrane</keyword>
<feature type="region of interest" description="Disordered" evidence="10">
    <location>
        <begin position="46"/>
        <end position="70"/>
    </location>
</feature>
<evidence type="ECO:0000256" key="9">
    <source>
        <dbReference type="RuleBase" id="RU003357"/>
    </source>
</evidence>
<dbReference type="Pfam" id="PF07715">
    <property type="entry name" value="Plug"/>
    <property type="match status" value="1"/>
</dbReference>
<keyword evidence="6 8" id="KW-0472">Membrane</keyword>
<evidence type="ECO:0000259" key="13">
    <source>
        <dbReference type="Pfam" id="PF07715"/>
    </source>
</evidence>
<dbReference type="InterPro" id="IPR037066">
    <property type="entry name" value="Plug_dom_sf"/>
</dbReference>
<comment type="caution">
    <text evidence="14">The sequence shown here is derived from an EMBL/GenBank/DDBJ whole genome shotgun (WGS) entry which is preliminary data.</text>
</comment>
<dbReference type="PROSITE" id="PS52016">
    <property type="entry name" value="TONB_DEPENDENT_REC_3"/>
    <property type="match status" value="1"/>
</dbReference>
<keyword evidence="14" id="KW-0675">Receptor</keyword>
<proteinExistence type="inferred from homology"/>
<evidence type="ECO:0000256" key="6">
    <source>
        <dbReference type="ARBA" id="ARBA00023136"/>
    </source>
</evidence>
<feature type="domain" description="TonB-dependent receptor plug" evidence="13">
    <location>
        <begin position="58"/>
        <end position="178"/>
    </location>
</feature>
<keyword evidence="15" id="KW-1185">Reference proteome</keyword>
<evidence type="ECO:0000256" key="2">
    <source>
        <dbReference type="ARBA" id="ARBA00022448"/>
    </source>
</evidence>
<protein>
    <submittedName>
        <fullName evidence="14">TonB-dependent receptor plug domain-containing protein</fullName>
    </submittedName>
</protein>
<evidence type="ECO:0000259" key="12">
    <source>
        <dbReference type="Pfam" id="PF00593"/>
    </source>
</evidence>
<evidence type="ECO:0000256" key="11">
    <source>
        <dbReference type="SAM" id="SignalP"/>
    </source>
</evidence>
<dbReference type="InterPro" id="IPR000531">
    <property type="entry name" value="Beta-barrel_TonB"/>
</dbReference>
<evidence type="ECO:0000256" key="7">
    <source>
        <dbReference type="ARBA" id="ARBA00023237"/>
    </source>
</evidence>
<dbReference type="EMBL" id="JBHRSW010000022">
    <property type="protein sequence ID" value="MFC3122426.1"/>
    <property type="molecule type" value="Genomic_DNA"/>
</dbReference>
<dbReference type="InterPro" id="IPR036942">
    <property type="entry name" value="Beta-barrel_TonB_sf"/>
</dbReference>
<evidence type="ECO:0000256" key="8">
    <source>
        <dbReference type="PROSITE-ProRule" id="PRU01360"/>
    </source>
</evidence>
<organism evidence="14 15">
    <name type="scientific">Agaribacter flavus</name>
    <dbReference type="NCBI Taxonomy" id="1902781"/>
    <lineage>
        <taxon>Bacteria</taxon>
        <taxon>Pseudomonadati</taxon>
        <taxon>Pseudomonadota</taxon>
        <taxon>Gammaproteobacteria</taxon>
        <taxon>Alteromonadales</taxon>
        <taxon>Alteromonadaceae</taxon>
        <taxon>Agaribacter</taxon>
    </lineage>
</organism>
<name>A0ABV7FVE0_9ALTE</name>
<evidence type="ECO:0000256" key="10">
    <source>
        <dbReference type="SAM" id="MobiDB-lite"/>
    </source>
</evidence>
<keyword evidence="5 9" id="KW-0798">TonB box</keyword>
<sequence>MHHKLFRLSPLCIALSIASGLSVSEVTAQESQTVEDNSATTEKIAVLGSRRSGRTGTSTPAPVDFISSEDLSSQGNTDLSVMLRSVVPSYNVAEQPNLDEASFIRPANLRNLPPDHTLVLVNGKRRHRGAVIAFLGSGVSDGAQGPDISPIPSIALKEVQVLRDGAAAQYGSDAIAGVMNFQLKDDADGFTLTARRGATFEGDGENYRFAANLGLPLSDDGFVNLSLDYSEYEPTQRQVQRGDAARLSVNNPAIANPAQTWGSAEIRDDFKFFVNSGLELNDHAELYSYANYADKEVHTIFFFRTPDGSDRSQRFSNDGGQTVLIGDTNLNNDITCPTINIVNGNPTTSPGFELISNGGPLDEECFALAEVFPGGFTPTFGANVTDSSIAFGVRGEFDNGFSYDVSAHTGRSKADYFFINSVNPSFSNSVANDGISPGFNIQTDTNFNIDLAYPVEVGLASELNVAAGFEWREEEYEVGLGDPESREAGDLAGQGFRETVDGFAGFSTRAAGVFDRSNIAAYLDLEADIVDGWILGAALRWEDFDDFGSTTNYKLSSHITLSDSISLRGTVSTGFRAPTPGQANSVRTSTIVTSQGVLESGTLSPTDPLTIAIANAIPGAPSPEILQPEESTNYSLGFIYSNSGVDLTVDFFRIDIDDRITLGSNVDISGTLAAGGAAAANLQNVIDDIVAAGDASASSISGFNFFVNDFATETTGVDVVLSMPVNLNEGDTRVLFSYNHTETEVTNSSNALSATRIFSIENGLPEDRFTLTGIHAQDDWNFVARGSYFGEIGVGNDVGLGVTGDFDGFYSGKFLVDFEAQYHFSENFSMTFGLQNLFDTVPDEVPNPESNAGQIYPEESPFGFNGGSMYIQLNYTM</sequence>
<dbReference type="SUPFAM" id="SSF56935">
    <property type="entry name" value="Porins"/>
    <property type="match status" value="1"/>
</dbReference>
<reference evidence="15" key="1">
    <citation type="journal article" date="2019" name="Int. J. Syst. Evol. Microbiol.">
        <title>The Global Catalogue of Microorganisms (GCM) 10K type strain sequencing project: providing services to taxonomists for standard genome sequencing and annotation.</title>
        <authorList>
            <consortium name="The Broad Institute Genomics Platform"/>
            <consortium name="The Broad Institute Genome Sequencing Center for Infectious Disease"/>
            <person name="Wu L."/>
            <person name="Ma J."/>
        </authorList>
    </citation>
    <scope>NUCLEOTIDE SEQUENCE [LARGE SCALE GENOMIC DNA]</scope>
    <source>
        <strain evidence="15">KCTC 52473</strain>
    </source>
</reference>
<gene>
    <name evidence="14" type="ORF">ACFOHL_12415</name>
</gene>
<keyword evidence="3 8" id="KW-1134">Transmembrane beta strand</keyword>